<evidence type="ECO:0000256" key="2">
    <source>
        <dbReference type="SAM" id="MobiDB-lite"/>
    </source>
</evidence>
<name>A0AAV9H9T5_9PEZI</name>
<comment type="caution">
    <text evidence="6">The sequence shown here is derived from an EMBL/GenBank/DDBJ whole genome shotgun (WGS) entry which is preliminary data.</text>
</comment>
<reference evidence="6" key="2">
    <citation type="submission" date="2023-06" db="EMBL/GenBank/DDBJ databases">
        <authorList>
            <consortium name="Lawrence Berkeley National Laboratory"/>
            <person name="Mondo S.J."/>
            <person name="Hensen N."/>
            <person name="Bonometti L."/>
            <person name="Westerberg I."/>
            <person name="Brannstrom I.O."/>
            <person name="Guillou S."/>
            <person name="Cros-Aarteil S."/>
            <person name="Calhoun S."/>
            <person name="Haridas S."/>
            <person name="Kuo A."/>
            <person name="Pangilinan J."/>
            <person name="Riley R."/>
            <person name="Labutti K."/>
            <person name="Andreopoulos B."/>
            <person name="Lipzen A."/>
            <person name="Chen C."/>
            <person name="Yanf M."/>
            <person name="Daum C."/>
            <person name="Ng V."/>
            <person name="Clum A."/>
            <person name="Steindorff A."/>
            <person name="Ohm R."/>
            <person name="Martin F."/>
            <person name="Silar P."/>
            <person name="Natvig D."/>
            <person name="Lalanne C."/>
            <person name="Gautier V."/>
            <person name="Ament-Velasquez S.L."/>
            <person name="Kruys A."/>
            <person name="Hutchinson M.I."/>
            <person name="Powell A.J."/>
            <person name="Barry K."/>
            <person name="Miller A.N."/>
            <person name="Grigoriev I.V."/>
            <person name="Debuchy R."/>
            <person name="Gladieux P."/>
            <person name="Thoren M.H."/>
            <person name="Johannesson H."/>
        </authorList>
    </citation>
    <scope>NUCLEOTIDE SEQUENCE</scope>
    <source>
        <strain evidence="6">PSN324</strain>
    </source>
</reference>
<dbReference type="Proteomes" id="UP001321749">
    <property type="component" value="Unassembled WGS sequence"/>
</dbReference>
<evidence type="ECO:0000259" key="4">
    <source>
        <dbReference type="Pfam" id="PF13193"/>
    </source>
</evidence>
<dbReference type="PROSITE" id="PS00455">
    <property type="entry name" value="AMP_BINDING"/>
    <property type="match status" value="1"/>
</dbReference>
<dbReference type="InterPro" id="IPR020845">
    <property type="entry name" value="AMP-binding_CS"/>
</dbReference>
<sequence>MAHPQDKTQHESLTDPESFWSRQAERLYWHKKPSAALKRTTKTLRSGIVHDHWEWFPDGEISTCYNCIDRHVLAGNGDSPAIYYDSPVTKTKQTYTYKQLLDEVEVFAAVLQQEGVKKGDVVLVYMPMIPAALIGILAVNRLGAIHAVVFGGFASGALAQRIEASKPVVVLTASCGIDGTKAPTSYRNYIEEAISLSSFKPPKTIIYQRDQLPWRPIRRDEGERNWQHLVKSVRARGFRAECVPVPSTSPIYIIYTSGTTGLPKGVVREAGGHAVGLQLSISYLFGINGPGDVMGCFSDIGWVVSHSYTLYAPLLAGAATVLYEGKPVGTPDASAFWRLAEEYKISTMFTAPTALRAIRNADPSNEHLLKIKSRGGLDSLRALFLAGERSEPSIIKLYAGLLGPSAQIVDNWWSSESGSPISGISPFLSPALPITPGSAGKPMPGFAVRVVSDSGEPLPPNKMGNIVLGLPLAPTAFRSLWQDDERFYKSYLARFKGKYIDTGDAGILDERGYVHIMARTDDIINVAAHRLSTGSLEQAVTSHPLVTEACVVSVPDSLKGHLPFAFVGTSERVDDAARLLEEIQSLVRKQVGPIASLGGMIVGSGMIPKTRSGKMLRRVLRELLENAVHGEVDKAVEVPSTVEDAAVVEVAREKVRKYFEDHGGKGKHGSIEGRDELKAKL</sequence>
<reference evidence="6" key="1">
    <citation type="journal article" date="2023" name="Mol. Phylogenet. Evol.">
        <title>Genome-scale phylogeny and comparative genomics of the fungal order Sordariales.</title>
        <authorList>
            <person name="Hensen N."/>
            <person name="Bonometti L."/>
            <person name="Westerberg I."/>
            <person name="Brannstrom I.O."/>
            <person name="Guillou S."/>
            <person name="Cros-Aarteil S."/>
            <person name="Calhoun S."/>
            <person name="Haridas S."/>
            <person name="Kuo A."/>
            <person name="Mondo S."/>
            <person name="Pangilinan J."/>
            <person name="Riley R."/>
            <person name="LaButti K."/>
            <person name="Andreopoulos B."/>
            <person name="Lipzen A."/>
            <person name="Chen C."/>
            <person name="Yan M."/>
            <person name="Daum C."/>
            <person name="Ng V."/>
            <person name="Clum A."/>
            <person name="Steindorff A."/>
            <person name="Ohm R.A."/>
            <person name="Martin F."/>
            <person name="Silar P."/>
            <person name="Natvig D.O."/>
            <person name="Lalanne C."/>
            <person name="Gautier V."/>
            <person name="Ament-Velasquez S.L."/>
            <person name="Kruys A."/>
            <person name="Hutchinson M.I."/>
            <person name="Powell A.J."/>
            <person name="Barry K."/>
            <person name="Miller A.N."/>
            <person name="Grigoriev I.V."/>
            <person name="Debuchy R."/>
            <person name="Gladieux P."/>
            <person name="Hiltunen Thoren M."/>
            <person name="Johannesson H."/>
        </authorList>
    </citation>
    <scope>NUCLEOTIDE SEQUENCE</scope>
    <source>
        <strain evidence="6">PSN324</strain>
    </source>
</reference>
<dbReference type="PANTHER" id="PTHR43347:SF3">
    <property type="entry name" value="ACYL-COA SYNTHETASE SHORT-CHAIN FAMILY MEMBER 3, MITOCHONDRIAL"/>
    <property type="match status" value="1"/>
</dbReference>
<dbReference type="InterPro" id="IPR042099">
    <property type="entry name" value="ANL_N_sf"/>
</dbReference>
<feature type="domain" description="Acetyl-coenzyme A synthetase N-terminal" evidence="5">
    <location>
        <begin position="8"/>
        <end position="67"/>
    </location>
</feature>
<dbReference type="GO" id="GO:0050218">
    <property type="term" value="F:propionate-CoA ligase activity"/>
    <property type="evidence" value="ECO:0007669"/>
    <property type="project" value="TreeGrafter"/>
</dbReference>
<dbReference type="InterPro" id="IPR000873">
    <property type="entry name" value="AMP-dep_synth/lig_dom"/>
</dbReference>
<gene>
    <name evidence="6" type="ORF">QBC42DRAFT_302093</name>
</gene>
<feature type="region of interest" description="Disordered" evidence="2">
    <location>
        <begin position="661"/>
        <end position="681"/>
    </location>
</feature>
<feature type="domain" description="AMP-dependent synthetase/ligase" evidence="3">
    <location>
        <begin position="73"/>
        <end position="469"/>
    </location>
</feature>
<dbReference type="Pfam" id="PF13193">
    <property type="entry name" value="AMP-binding_C"/>
    <property type="match status" value="1"/>
</dbReference>
<keyword evidence="7" id="KW-1185">Reference proteome</keyword>
<evidence type="ECO:0000259" key="3">
    <source>
        <dbReference type="Pfam" id="PF00501"/>
    </source>
</evidence>
<dbReference type="SUPFAM" id="SSF56801">
    <property type="entry name" value="Acetyl-CoA synthetase-like"/>
    <property type="match status" value="1"/>
</dbReference>
<evidence type="ECO:0000313" key="6">
    <source>
        <dbReference type="EMBL" id="KAK4456337.1"/>
    </source>
</evidence>
<dbReference type="InterPro" id="IPR045851">
    <property type="entry name" value="AMP-bd_C_sf"/>
</dbReference>
<evidence type="ECO:0000259" key="5">
    <source>
        <dbReference type="Pfam" id="PF16177"/>
    </source>
</evidence>
<dbReference type="PANTHER" id="PTHR43347">
    <property type="entry name" value="ACYL-COA SYNTHETASE"/>
    <property type="match status" value="1"/>
</dbReference>
<dbReference type="InterPro" id="IPR032387">
    <property type="entry name" value="ACAS_N"/>
</dbReference>
<evidence type="ECO:0000313" key="7">
    <source>
        <dbReference type="Proteomes" id="UP001321749"/>
    </source>
</evidence>
<evidence type="ECO:0000256" key="1">
    <source>
        <dbReference type="ARBA" id="ARBA00006432"/>
    </source>
</evidence>
<proteinExistence type="inferred from homology"/>
<dbReference type="Pfam" id="PF00501">
    <property type="entry name" value="AMP-binding"/>
    <property type="match status" value="1"/>
</dbReference>
<feature type="domain" description="AMP-binding enzyme C-terminal" evidence="4">
    <location>
        <begin position="536"/>
        <end position="614"/>
    </location>
</feature>
<organism evidence="6 7">
    <name type="scientific">Cladorrhinum samala</name>
    <dbReference type="NCBI Taxonomy" id="585594"/>
    <lineage>
        <taxon>Eukaryota</taxon>
        <taxon>Fungi</taxon>
        <taxon>Dikarya</taxon>
        <taxon>Ascomycota</taxon>
        <taxon>Pezizomycotina</taxon>
        <taxon>Sordariomycetes</taxon>
        <taxon>Sordariomycetidae</taxon>
        <taxon>Sordariales</taxon>
        <taxon>Podosporaceae</taxon>
        <taxon>Cladorrhinum</taxon>
    </lineage>
</organism>
<accession>A0AAV9H9T5</accession>
<dbReference type="AlphaFoldDB" id="A0AAV9H9T5"/>
<dbReference type="Pfam" id="PF16177">
    <property type="entry name" value="ACAS_N"/>
    <property type="match status" value="1"/>
</dbReference>
<dbReference type="Gene3D" id="3.40.50.12780">
    <property type="entry name" value="N-terminal domain of ligase-like"/>
    <property type="match status" value="1"/>
</dbReference>
<dbReference type="InterPro" id="IPR025110">
    <property type="entry name" value="AMP-bd_C"/>
</dbReference>
<comment type="similarity">
    <text evidence="1">Belongs to the ATP-dependent AMP-binding enzyme family.</text>
</comment>
<protein>
    <submittedName>
        <fullName evidence="6">Acyl-CoA synthetase short-chain family member 3, mitochondrial</fullName>
    </submittedName>
</protein>
<dbReference type="Gene3D" id="3.30.300.30">
    <property type="match status" value="1"/>
</dbReference>
<dbReference type="EMBL" id="MU865269">
    <property type="protein sequence ID" value="KAK4456337.1"/>
    <property type="molecule type" value="Genomic_DNA"/>
</dbReference>